<reference evidence="10" key="1">
    <citation type="journal article" date="2014" name="Int. J. Syst. Evol. Microbiol.">
        <title>Complete genome sequence of Corynebacterium casei LMG S-19264T (=DSM 44701T), isolated from a smear-ripened cheese.</title>
        <authorList>
            <consortium name="US DOE Joint Genome Institute (JGI-PGF)"/>
            <person name="Walter F."/>
            <person name="Albersmeier A."/>
            <person name="Kalinowski J."/>
            <person name="Ruckert C."/>
        </authorList>
    </citation>
    <scope>NUCLEOTIDE SEQUENCE</scope>
    <source>
        <strain evidence="10">CCM 7897</strain>
    </source>
</reference>
<dbReference type="AlphaFoldDB" id="A0A917FHU0"/>
<dbReference type="InterPro" id="IPR003594">
    <property type="entry name" value="HATPase_dom"/>
</dbReference>
<dbReference type="InterPro" id="IPR003661">
    <property type="entry name" value="HisK_dim/P_dom"/>
</dbReference>
<evidence type="ECO:0000256" key="2">
    <source>
        <dbReference type="ARBA" id="ARBA00012438"/>
    </source>
</evidence>
<dbReference type="EMBL" id="BMCT01000009">
    <property type="protein sequence ID" value="GGF84147.1"/>
    <property type="molecule type" value="Genomic_DNA"/>
</dbReference>
<dbReference type="SMART" id="SM00387">
    <property type="entry name" value="HATPase_c"/>
    <property type="match status" value="1"/>
</dbReference>
<evidence type="ECO:0000313" key="11">
    <source>
        <dbReference type="Proteomes" id="UP000606044"/>
    </source>
</evidence>
<dbReference type="InterPro" id="IPR036097">
    <property type="entry name" value="HisK_dim/P_sf"/>
</dbReference>
<dbReference type="InterPro" id="IPR050351">
    <property type="entry name" value="BphY/WalK/GraS-like"/>
</dbReference>
<keyword evidence="5" id="KW-0547">Nucleotide-binding</keyword>
<name>A0A917FHU0_9HYPH</name>
<evidence type="ECO:0000256" key="1">
    <source>
        <dbReference type="ARBA" id="ARBA00000085"/>
    </source>
</evidence>
<dbReference type="InterPro" id="IPR004358">
    <property type="entry name" value="Sig_transdc_His_kin-like_C"/>
</dbReference>
<proteinExistence type="predicted"/>
<dbReference type="InterPro" id="IPR005467">
    <property type="entry name" value="His_kinase_dom"/>
</dbReference>
<comment type="caution">
    <text evidence="10">The sequence shown here is derived from an EMBL/GenBank/DDBJ whole genome shotgun (WGS) entry which is preliminary data.</text>
</comment>
<organism evidence="10 11">
    <name type="scientific">Azorhizobium oxalatiphilum</name>
    <dbReference type="NCBI Taxonomy" id="980631"/>
    <lineage>
        <taxon>Bacteria</taxon>
        <taxon>Pseudomonadati</taxon>
        <taxon>Pseudomonadota</taxon>
        <taxon>Alphaproteobacteria</taxon>
        <taxon>Hyphomicrobiales</taxon>
        <taxon>Xanthobacteraceae</taxon>
        <taxon>Azorhizobium</taxon>
    </lineage>
</organism>
<evidence type="ECO:0000256" key="3">
    <source>
        <dbReference type="ARBA" id="ARBA00022553"/>
    </source>
</evidence>
<dbReference type="EC" id="2.7.13.3" evidence="2"/>
<dbReference type="InterPro" id="IPR036890">
    <property type="entry name" value="HATPase_C_sf"/>
</dbReference>
<keyword evidence="3" id="KW-0597">Phosphoprotein</keyword>
<dbReference type="PRINTS" id="PR00344">
    <property type="entry name" value="BCTRLSENSOR"/>
</dbReference>
<evidence type="ECO:0000256" key="5">
    <source>
        <dbReference type="ARBA" id="ARBA00022741"/>
    </source>
</evidence>
<accession>A0A917FHU0</accession>
<dbReference type="GO" id="GO:0005524">
    <property type="term" value="F:ATP binding"/>
    <property type="evidence" value="ECO:0007669"/>
    <property type="project" value="UniProtKB-KW"/>
</dbReference>
<evidence type="ECO:0000256" key="6">
    <source>
        <dbReference type="ARBA" id="ARBA00022777"/>
    </source>
</evidence>
<dbReference type="PROSITE" id="PS50109">
    <property type="entry name" value="HIS_KIN"/>
    <property type="match status" value="1"/>
</dbReference>
<dbReference type="RefSeq" id="WP_188583608.1">
    <property type="nucleotide sequence ID" value="NZ_BMCT01000009.1"/>
</dbReference>
<dbReference type="Gene3D" id="3.30.565.10">
    <property type="entry name" value="Histidine kinase-like ATPase, C-terminal domain"/>
    <property type="match status" value="1"/>
</dbReference>
<keyword evidence="4" id="KW-0808">Transferase</keyword>
<dbReference type="PANTHER" id="PTHR42878">
    <property type="entry name" value="TWO-COMPONENT HISTIDINE KINASE"/>
    <property type="match status" value="1"/>
</dbReference>
<dbReference type="CDD" id="cd00082">
    <property type="entry name" value="HisKA"/>
    <property type="match status" value="1"/>
</dbReference>
<evidence type="ECO:0000313" key="10">
    <source>
        <dbReference type="EMBL" id="GGF84147.1"/>
    </source>
</evidence>
<dbReference type="Pfam" id="PF02518">
    <property type="entry name" value="HATPase_c"/>
    <property type="match status" value="1"/>
</dbReference>
<dbReference type="Gene3D" id="1.10.287.130">
    <property type="match status" value="1"/>
</dbReference>
<dbReference type="GO" id="GO:0007234">
    <property type="term" value="P:osmosensory signaling via phosphorelay pathway"/>
    <property type="evidence" value="ECO:0007669"/>
    <property type="project" value="TreeGrafter"/>
</dbReference>
<evidence type="ECO:0000259" key="9">
    <source>
        <dbReference type="PROSITE" id="PS50109"/>
    </source>
</evidence>
<keyword evidence="6" id="KW-0418">Kinase</keyword>
<dbReference type="SUPFAM" id="SSF55874">
    <property type="entry name" value="ATPase domain of HSP90 chaperone/DNA topoisomerase II/histidine kinase"/>
    <property type="match status" value="1"/>
</dbReference>
<dbReference type="GO" id="GO:0030295">
    <property type="term" value="F:protein kinase activator activity"/>
    <property type="evidence" value="ECO:0007669"/>
    <property type="project" value="TreeGrafter"/>
</dbReference>
<evidence type="ECO:0000256" key="4">
    <source>
        <dbReference type="ARBA" id="ARBA00022679"/>
    </source>
</evidence>
<reference evidence="10" key="2">
    <citation type="submission" date="2020-09" db="EMBL/GenBank/DDBJ databases">
        <authorList>
            <person name="Sun Q."/>
            <person name="Sedlacek I."/>
        </authorList>
    </citation>
    <scope>NUCLEOTIDE SEQUENCE</scope>
    <source>
        <strain evidence="10">CCM 7897</strain>
    </source>
</reference>
<gene>
    <name evidence="10" type="ORF">GCM10007301_50140</name>
</gene>
<evidence type="ECO:0000256" key="7">
    <source>
        <dbReference type="ARBA" id="ARBA00022840"/>
    </source>
</evidence>
<keyword evidence="8" id="KW-0902">Two-component regulatory system</keyword>
<dbReference type="GO" id="GO:0000156">
    <property type="term" value="F:phosphorelay response regulator activity"/>
    <property type="evidence" value="ECO:0007669"/>
    <property type="project" value="TreeGrafter"/>
</dbReference>
<dbReference type="GO" id="GO:0000155">
    <property type="term" value="F:phosphorelay sensor kinase activity"/>
    <property type="evidence" value="ECO:0007669"/>
    <property type="project" value="InterPro"/>
</dbReference>
<keyword evidence="7" id="KW-0067">ATP-binding</keyword>
<comment type="catalytic activity">
    <reaction evidence="1">
        <text>ATP + protein L-histidine = ADP + protein N-phospho-L-histidine.</text>
        <dbReference type="EC" id="2.7.13.3"/>
    </reaction>
</comment>
<evidence type="ECO:0000256" key="8">
    <source>
        <dbReference type="ARBA" id="ARBA00023012"/>
    </source>
</evidence>
<sequence length="252" mass="26895">MGGVMPQTDTGLALSHFDTLKMLHEMRQPLTAMLADAEAALRWMNKGSADASEARLCIERIVRNCHRTADAIKDLSGELLATDAVLQGAEINQIVCDLVTLMTSAFQSHGITVEVDLAEGLPTCQGNRLQLHRVIGNLVTNGIEAIAPGTDRPRILSIRTGSNEHADLLISVEDSGLGIDPMYIDRIFDPLFTTKEEGTGLGLAICRAIIEAHGGCLWASPREPHGSAFHFIIPAARATGSTASFAGQPSST</sequence>
<feature type="domain" description="Histidine kinase" evidence="9">
    <location>
        <begin position="21"/>
        <end position="237"/>
    </location>
</feature>
<keyword evidence="11" id="KW-1185">Reference proteome</keyword>
<protein>
    <recommendedName>
        <fullName evidence="2">histidine kinase</fullName>
        <ecNumber evidence="2">2.7.13.3</ecNumber>
    </recommendedName>
</protein>
<dbReference type="PANTHER" id="PTHR42878:SF7">
    <property type="entry name" value="SENSOR HISTIDINE KINASE GLRK"/>
    <property type="match status" value="1"/>
</dbReference>
<dbReference type="SUPFAM" id="SSF47384">
    <property type="entry name" value="Homodimeric domain of signal transducing histidine kinase"/>
    <property type="match status" value="1"/>
</dbReference>
<dbReference type="Proteomes" id="UP000606044">
    <property type="component" value="Unassembled WGS sequence"/>
</dbReference>